<dbReference type="Pfam" id="PF07410">
    <property type="entry name" value="Phage_Gp111"/>
    <property type="match status" value="1"/>
</dbReference>
<proteinExistence type="predicted"/>
<protein>
    <submittedName>
        <fullName evidence="1">Uncharacterized protein</fullName>
    </submittedName>
</protein>
<evidence type="ECO:0000313" key="2">
    <source>
        <dbReference type="Proteomes" id="UP000308114"/>
    </source>
</evidence>
<dbReference type="Proteomes" id="UP000308114">
    <property type="component" value="Unassembled WGS sequence"/>
</dbReference>
<organism evidence="1 2">
    <name type="scientific">Paenibacillus terrae</name>
    <dbReference type="NCBI Taxonomy" id="159743"/>
    <lineage>
        <taxon>Bacteria</taxon>
        <taxon>Bacillati</taxon>
        <taxon>Bacillota</taxon>
        <taxon>Bacilli</taxon>
        <taxon>Bacillales</taxon>
        <taxon>Paenibacillaceae</taxon>
        <taxon>Paenibacillus</taxon>
    </lineage>
</organism>
<name>A0A4U2Q1F5_9BACL</name>
<accession>A0A4U2Q1F5</accession>
<gene>
    <name evidence="1" type="ORF">C1I60_14040</name>
</gene>
<reference evidence="1 2" key="1">
    <citation type="submission" date="2018-01" db="EMBL/GenBank/DDBJ databases">
        <title>Bacillales members from the olive rhizosphere are effective biological control agents against Verticillium dahliae.</title>
        <authorList>
            <person name="Gomez-Lama C."/>
            <person name="Legarda G."/>
            <person name="Ruano-Rosa D."/>
            <person name="Pizarro-Tobias P."/>
            <person name="Valverde-Corredor A."/>
            <person name="Niqui J.L."/>
            <person name="Trivino J.C."/>
            <person name="Roca A."/>
            <person name="Mercado-Blanco J."/>
        </authorList>
    </citation>
    <scope>NUCLEOTIDE SEQUENCE [LARGE SCALE GENOMIC DNA]</scope>
    <source>
        <strain evidence="1 2">PIC167</strain>
    </source>
</reference>
<dbReference type="EMBL" id="PNXQ01000013">
    <property type="protein sequence ID" value="TKH43414.1"/>
    <property type="molecule type" value="Genomic_DNA"/>
</dbReference>
<dbReference type="AlphaFoldDB" id="A0A4U2Q1F5"/>
<dbReference type="InterPro" id="IPR010878">
    <property type="entry name" value="Gp111"/>
</dbReference>
<sequence>MKNVMKNAWAIARMGAKKFGGSAKLYFVEALRLAWADSRAPKVETVAEKVARAKAMSQEEFDAIVDLKIGFIVDGMKKHILFLGRNMDWVKREVSSLVEEGIAQMRKERIISVEKAAFLSIDKYY</sequence>
<dbReference type="RefSeq" id="WP_137062293.1">
    <property type="nucleotide sequence ID" value="NZ_PNXQ01000013.1"/>
</dbReference>
<evidence type="ECO:0000313" key="1">
    <source>
        <dbReference type="EMBL" id="TKH43414.1"/>
    </source>
</evidence>
<comment type="caution">
    <text evidence="1">The sequence shown here is derived from an EMBL/GenBank/DDBJ whole genome shotgun (WGS) entry which is preliminary data.</text>
</comment>